<dbReference type="InterPro" id="IPR013166">
    <property type="entry name" value="Citrate_lyase_ligase_C"/>
</dbReference>
<dbReference type="EMBL" id="AEEH01000043">
    <property type="protein sequence ID" value="EFM25300.1"/>
    <property type="molecule type" value="Genomic_DNA"/>
</dbReference>
<dbReference type="SUPFAM" id="SSF55729">
    <property type="entry name" value="Acyl-CoA N-acyltransferases (Nat)"/>
    <property type="match status" value="1"/>
</dbReference>
<dbReference type="InterPro" id="IPR016181">
    <property type="entry name" value="Acyl_CoA_acyltransferase"/>
</dbReference>
<dbReference type="GO" id="GO:0005524">
    <property type="term" value="F:ATP binding"/>
    <property type="evidence" value="ECO:0007669"/>
    <property type="project" value="UniProtKB-UniRule"/>
</dbReference>
<dbReference type="STRING" id="862517.HMPREF9225_1189"/>
<comment type="caution">
    <text evidence="5">The sequence shown here is derived from an EMBL/GenBank/DDBJ whole genome shotgun (WGS) entry which is preliminary data.</text>
</comment>
<accession>E0NLV9</accession>
<evidence type="ECO:0000256" key="2">
    <source>
        <dbReference type="ARBA" id="ARBA00022840"/>
    </source>
</evidence>
<evidence type="ECO:0000313" key="6">
    <source>
        <dbReference type="Proteomes" id="UP000003280"/>
    </source>
</evidence>
<keyword evidence="6" id="KW-1185">Reference proteome</keyword>
<dbReference type="RefSeq" id="WP_008902003.1">
    <property type="nucleotide sequence ID" value="NZ_GL397071.1"/>
</dbReference>
<dbReference type="Gene3D" id="3.40.50.620">
    <property type="entry name" value="HUPs"/>
    <property type="match status" value="1"/>
</dbReference>
<keyword evidence="2 3" id="KW-0067">ATP-binding</keyword>
<evidence type="ECO:0000256" key="1">
    <source>
        <dbReference type="ARBA" id="ARBA00022741"/>
    </source>
</evidence>
<name>E0NLV9_9FIRM</name>
<dbReference type="InterPro" id="IPR014729">
    <property type="entry name" value="Rossmann-like_a/b/a_fold"/>
</dbReference>
<dbReference type="eggNOG" id="COG3053">
    <property type="taxonomic scope" value="Bacteria"/>
</dbReference>
<organism evidence="5 6">
    <name type="scientific">Peptoniphilus duerdenii ATCC BAA-1640</name>
    <dbReference type="NCBI Taxonomy" id="862517"/>
    <lineage>
        <taxon>Bacteria</taxon>
        <taxon>Bacillati</taxon>
        <taxon>Bacillota</taxon>
        <taxon>Tissierellia</taxon>
        <taxon>Tissierellales</taxon>
        <taxon>Peptoniphilaceae</taxon>
        <taxon>Peptoniphilus</taxon>
    </lineage>
</organism>
<dbReference type="SMART" id="SM00764">
    <property type="entry name" value="Citrate_ly_lig"/>
    <property type="match status" value="1"/>
</dbReference>
<dbReference type="SUPFAM" id="SSF52374">
    <property type="entry name" value="Nucleotidylyl transferase"/>
    <property type="match status" value="1"/>
</dbReference>
<dbReference type="EC" id="6.2.1.22" evidence="3"/>
<dbReference type="AlphaFoldDB" id="E0NLV9"/>
<dbReference type="Pfam" id="PF08218">
    <property type="entry name" value="Citrate_ly_lig"/>
    <property type="match status" value="1"/>
</dbReference>
<evidence type="ECO:0000313" key="5">
    <source>
        <dbReference type="EMBL" id="EFM25300.1"/>
    </source>
</evidence>
<gene>
    <name evidence="5" type="primary">citC</name>
    <name evidence="5" type="ORF">HMPREF9225_1189</name>
</gene>
<dbReference type="InterPro" id="IPR004821">
    <property type="entry name" value="Cyt_trans-like"/>
</dbReference>
<keyword evidence="5" id="KW-0456">Lyase</keyword>
<feature type="domain" description="Citrate lyase ligase C-terminal" evidence="4">
    <location>
        <begin position="142"/>
        <end position="325"/>
    </location>
</feature>
<reference evidence="5 6" key="1">
    <citation type="submission" date="2010-07" db="EMBL/GenBank/DDBJ databases">
        <authorList>
            <person name="Muzny D."/>
            <person name="Qin X."/>
            <person name="Deng J."/>
            <person name="Jiang H."/>
            <person name="Liu Y."/>
            <person name="Qu J."/>
            <person name="Song X.-Z."/>
            <person name="Zhang L."/>
            <person name="Thornton R."/>
            <person name="Coyle M."/>
            <person name="Francisco L."/>
            <person name="Jackson L."/>
            <person name="Javaid M."/>
            <person name="Korchina V."/>
            <person name="Kovar C."/>
            <person name="Mata R."/>
            <person name="Mathew T."/>
            <person name="Ngo R."/>
            <person name="Nguyen L."/>
            <person name="Nguyen N."/>
            <person name="Okwuonu G."/>
            <person name="Ongeri F."/>
            <person name="Pham C."/>
            <person name="Simmons D."/>
            <person name="Wilczek-Boney K."/>
            <person name="Hale W."/>
            <person name="Jakkamsetti A."/>
            <person name="Pham P."/>
            <person name="Ruth R."/>
            <person name="San Lucas F."/>
            <person name="Warren J."/>
            <person name="Zhang J."/>
            <person name="Zhao Z."/>
            <person name="Zhou C."/>
            <person name="Zhu D."/>
            <person name="Lee S."/>
            <person name="Bess C."/>
            <person name="Blankenburg K."/>
            <person name="Forbes L."/>
            <person name="Fu Q."/>
            <person name="Gubbala S."/>
            <person name="Hirani K."/>
            <person name="Jayaseelan J.C."/>
            <person name="Lara F."/>
            <person name="Munidasa M."/>
            <person name="Palculict T."/>
            <person name="Patil S."/>
            <person name="Pu L.-L."/>
            <person name="Saada N."/>
            <person name="Tang L."/>
            <person name="Weissenberger G."/>
            <person name="Zhu Y."/>
            <person name="Hemphill L."/>
            <person name="Shang Y."/>
            <person name="Youmans B."/>
            <person name="Ayvaz T."/>
            <person name="Ross M."/>
            <person name="Santibanez J."/>
            <person name="Aqrawi P."/>
            <person name="Gross S."/>
            <person name="Joshi V."/>
            <person name="Fowler G."/>
            <person name="Nazareth L."/>
            <person name="Reid J."/>
            <person name="Worley K."/>
            <person name="Petrosino J."/>
            <person name="Highlander S."/>
            <person name="Gibbs R."/>
        </authorList>
    </citation>
    <scope>NUCLEOTIDE SEQUENCE [LARGE SCALE GENOMIC DNA]</scope>
    <source>
        <strain evidence="5 6">ATCC BAA-1640</strain>
    </source>
</reference>
<dbReference type="InterPro" id="IPR005216">
    <property type="entry name" value="Citrate_lyase_ligase"/>
</dbReference>
<keyword evidence="3 5" id="KW-0436">Ligase</keyword>
<comment type="function">
    <text evidence="3">Acetylation of prosthetic group (2-(5''-phosphoribosyl)-3'-dephosphocoenzyme-A) of the gamma subunit of citrate lyase.</text>
</comment>
<dbReference type="GO" id="GO:0008771">
    <property type="term" value="F:[citrate (pro-3S)-lyase] ligase activity"/>
    <property type="evidence" value="ECO:0007669"/>
    <property type="project" value="UniProtKB-EC"/>
</dbReference>
<evidence type="ECO:0000259" key="4">
    <source>
        <dbReference type="SMART" id="SM00764"/>
    </source>
</evidence>
<dbReference type="Proteomes" id="UP000003280">
    <property type="component" value="Unassembled WGS sequence"/>
</dbReference>
<dbReference type="PANTHER" id="PTHR40599:SF1">
    <property type="entry name" value="[CITRATE [PRO-3S]-LYASE] LIGASE"/>
    <property type="match status" value="1"/>
</dbReference>
<comment type="catalytic activity">
    <reaction evidence="3">
        <text>holo-[citrate lyase ACP] + acetate + ATP = acetyl-[citrate lyase ACP] + AMP + diphosphate</text>
        <dbReference type="Rhea" id="RHEA:23788"/>
        <dbReference type="Rhea" id="RHEA-COMP:10158"/>
        <dbReference type="Rhea" id="RHEA-COMP:13710"/>
        <dbReference type="ChEBI" id="CHEBI:30089"/>
        <dbReference type="ChEBI" id="CHEBI:30616"/>
        <dbReference type="ChEBI" id="CHEBI:33019"/>
        <dbReference type="ChEBI" id="CHEBI:82683"/>
        <dbReference type="ChEBI" id="CHEBI:137976"/>
        <dbReference type="ChEBI" id="CHEBI:456215"/>
        <dbReference type="EC" id="6.2.1.22"/>
    </reaction>
</comment>
<dbReference type="OrthoDB" id="9779753at2"/>
<sequence>MFKIYPKLIKKDKEDLLKLLHDQNINFEENIDTTFGQYEGDKLVASASIYKNIIKCVAIDDSYKGGAVFNSLMTSILNEIHEKNFDKAFVYTKPVYENSFSSIGFEKIEEVGTDLIFMERAHHGFKTYLYNLEKEKVPGDNIGAVVLNANPFTLGHRHLIEYGKAHSDHLHIFVVSEDESYFNTEDRFNMVKLGTSDLANISLHRTDNYLISSATFPSYFLDEDKSVTKIQASLDAKIFKHHIAKVLNIKKRFVGEEKTDQTTNIYNQTMKEIFEKEPNRIELIEIPRKKTSDETISASKVRAFLRDGKLEKIKGFVPETTYNYIKNMS</sequence>
<dbReference type="PANTHER" id="PTHR40599">
    <property type="entry name" value="[CITRATE [PRO-3S]-LYASE] LIGASE"/>
    <property type="match status" value="1"/>
</dbReference>
<dbReference type="NCBIfam" id="TIGR00125">
    <property type="entry name" value="cyt_tran_rel"/>
    <property type="match status" value="1"/>
</dbReference>
<protein>
    <recommendedName>
        <fullName evidence="3">[Citrate [pro-3S]-lyase] ligase</fullName>
        <ecNumber evidence="3">6.2.1.22</ecNumber>
    </recommendedName>
</protein>
<dbReference type="HOGENOM" id="CLU_063190_0_0_9"/>
<dbReference type="GO" id="GO:0016829">
    <property type="term" value="F:lyase activity"/>
    <property type="evidence" value="ECO:0007669"/>
    <property type="project" value="UniProtKB-KW"/>
</dbReference>
<keyword evidence="1 3" id="KW-0547">Nucleotide-binding</keyword>
<dbReference type="PIRSF" id="PIRSF005751">
    <property type="entry name" value="Acet_citr_lig"/>
    <property type="match status" value="1"/>
</dbReference>
<proteinExistence type="predicted"/>
<evidence type="ECO:0000256" key="3">
    <source>
        <dbReference type="PIRNR" id="PIRNR005751"/>
    </source>
</evidence>
<dbReference type="NCBIfam" id="TIGR00124">
    <property type="entry name" value="cit_ly_ligase"/>
    <property type="match status" value="1"/>
</dbReference>